<keyword evidence="4" id="KW-1185">Reference proteome</keyword>
<evidence type="ECO:0000256" key="2">
    <source>
        <dbReference type="SAM" id="MobiDB-lite"/>
    </source>
</evidence>
<dbReference type="AlphaFoldDB" id="A0A0M0JFS1"/>
<evidence type="ECO:0000313" key="4">
    <source>
        <dbReference type="Proteomes" id="UP000037460"/>
    </source>
</evidence>
<accession>A0A0M0JFS1</accession>
<gene>
    <name evidence="3" type="ORF">Ctob_002872</name>
</gene>
<comment type="caution">
    <text evidence="3">The sequence shown here is derived from an EMBL/GenBank/DDBJ whole genome shotgun (WGS) entry which is preliminary data.</text>
</comment>
<dbReference type="Proteomes" id="UP000037460">
    <property type="component" value="Unassembled WGS sequence"/>
</dbReference>
<protein>
    <submittedName>
        <fullName evidence="3">Uncharacterized protein</fullName>
    </submittedName>
</protein>
<evidence type="ECO:0000313" key="3">
    <source>
        <dbReference type="EMBL" id="KOO25073.1"/>
    </source>
</evidence>
<dbReference type="EMBL" id="JWZX01003022">
    <property type="protein sequence ID" value="KOO25073.1"/>
    <property type="molecule type" value="Genomic_DNA"/>
</dbReference>
<sequence length="330" mass="35714">MLVSNRGALVETLAGCIQPKVWKRFKAELWQSEHLATQRAVCICVCGGTWAPAERVRMGMATLSENVPPECNKENRAFKRLELERLELEEERARRREARAKLELAKATAQEEKREKDLAKVAARAARAARLSTRPGAAAAAAARVTSASPPRPSAAVEPSSPTEIASPTGPMSPSYRLLERALEHGVEQVPLVKLPSANVRVGVSDTAVLKRLPVSRRLVSPVVLTAPTAPPPPVSLITAAPPMRVTPSVMALRPRPCPPPLVITLSPFEELSLLTVPSLLRAIREEAFECGCACEFVGAAEGEQGTQREQKHGKRGPCLELRPRHCGDA</sequence>
<feature type="compositionally biased region" description="Polar residues" evidence="2">
    <location>
        <begin position="163"/>
        <end position="172"/>
    </location>
</feature>
<feature type="compositionally biased region" description="Low complexity" evidence="2">
    <location>
        <begin position="142"/>
        <end position="162"/>
    </location>
</feature>
<evidence type="ECO:0000256" key="1">
    <source>
        <dbReference type="SAM" id="Coils"/>
    </source>
</evidence>
<feature type="coiled-coil region" evidence="1">
    <location>
        <begin position="71"/>
        <end position="115"/>
    </location>
</feature>
<organism evidence="3 4">
    <name type="scientific">Chrysochromulina tobinii</name>
    <dbReference type="NCBI Taxonomy" id="1460289"/>
    <lineage>
        <taxon>Eukaryota</taxon>
        <taxon>Haptista</taxon>
        <taxon>Haptophyta</taxon>
        <taxon>Prymnesiophyceae</taxon>
        <taxon>Prymnesiales</taxon>
        <taxon>Chrysochromulinaceae</taxon>
        <taxon>Chrysochromulina</taxon>
    </lineage>
</organism>
<keyword evidence="1" id="KW-0175">Coiled coil</keyword>
<feature type="region of interest" description="Disordered" evidence="2">
    <location>
        <begin position="142"/>
        <end position="172"/>
    </location>
</feature>
<proteinExistence type="predicted"/>
<name>A0A0M0JFS1_9EUKA</name>
<reference evidence="4" key="1">
    <citation type="journal article" date="2015" name="PLoS Genet.">
        <title>Genome Sequence and Transcriptome Analyses of Chrysochromulina tobin: Metabolic Tools for Enhanced Algal Fitness in the Prominent Order Prymnesiales (Haptophyceae).</title>
        <authorList>
            <person name="Hovde B.T."/>
            <person name="Deodato C.R."/>
            <person name="Hunsperger H.M."/>
            <person name="Ryken S.A."/>
            <person name="Yost W."/>
            <person name="Jha R.K."/>
            <person name="Patterson J."/>
            <person name="Monnat R.J. Jr."/>
            <person name="Barlow S.B."/>
            <person name="Starkenburg S.R."/>
            <person name="Cattolico R.A."/>
        </authorList>
    </citation>
    <scope>NUCLEOTIDE SEQUENCE</scope>
    <source>
        <strain evidence="4">CCMP291</strain>
    </source>
</reference>